<dbReference type="RefSeq" id="WP_072987582.1">
    <property type="nucleotide sequence ID" value="NZ_FQYU01000001.1"/>
</dbReference>
<keyword evidence="5" id="KW-1185">Reference proteome</keyword>
<dbReference type="PIRSF" id="PIRSF018266">
    <property type="entry name" value="FecR"/>
    <property type="match status" value="1"/>
</dbReference>
<dbReference type="PANTHER" id="PTHR30273:SF2">
    <property type="entry name" value="PROTEIN FECR"/>
    <property type="match status" value="1"/>
</dbReference>
<evidence type="ECO:0000313" key="4">
    <source>
        <dbReference type="EMBL" id="SHI46296.1"/>
    </source>
</evidence>
<dbReference type="GO" id="GO:0016989">
    <property type="term" value="F:sigma factor antagonist activity"/>
    <property type="evidence" value="ECO:0007669"/>
    <property type="project" value="TreeGrafter"/>
</dbReference>
<dbReference type="Proteomes" id="UP000184543">
    <property type="component" value="Unassembled WGS sequence"/>
</dbReference>
<keyword evidence="1" id="KW-0812">Transmembrane</keyword>
<dbReference type="STRING" id="192903.SAMN04488513_101362"/>
<evidence type="ECO:0000259" key="2">
    <source>
        <dbReference type="Pfam" id="PF04773"/>
    </source>
</evidence>
<dbReference type="Gene3D" id="2.60.120.1440">
    <property type="match status" value="1"/>
</dbReference>
<dbReference type="InterPro" id="IPR032508">
    <property type="entry name" value="FecR_C"/>
</dbReference>
<dbReference type="OrthoDB" id="704021at2"/>
<organism evidence="4 5">
    <name type="scientific">Pseudozobellia thermophila</name>
    <dbReference type="NCBI Taxonomy" id="192903"/>
    <lineage>
        <taxon>Bacteria</taxon>
        <taxon>Pseudomonadati</taxon>
        <taxon>Bacteroidota</taxon>
        <taxon>Flavobacteriia</taxon>
        <taxon>Flavobacteriales</taxon>
        <taxon>Flavobacteriaceae</taxon>
        <taxon>Pseudozobellia</taxon>
    </lineage>
</organism>
<feature type="domain" description="FecR protein" evidence="2">
    <location>
        <begin position="172"/>
        <end position="271"/>
    </location>
</feature>
<evidence type="ECO:0000259" key="3">
    <source>
        <dbReference type="Pfam" id="PF16344"/>
    </source>
</evidence>
<dbReference type="InterPro" id="IPR006860">
    <property type="entry name" value="FecR"/>
</dbReference>
<feature type="domain" description="Protein FecR C-terminal" evidence="3">
    <location>
        <begin position="314"/>
        <end position="384"/>
    </location>
</feature>
<dbReference type="EMBL" id="FQYU01000001">
    <property type="protein sequence ID" value="SHI46296.1"/>
    <property type="molecule type" value="Genomic_DNA"/>
</dbReference>
<protein>
    <submittedName>
        <fullName evidence="4">FecR family protein</fullName>
    </submittedName>
</protein>
<proteinExistence type="predicted"/>
<accession>A0A1M6BC82</accession>
<dbReference type="Pfam" id="PF16344">
    <property type="entry name" value="FecR_C"/>
    <property type="match status" value="1"/>
</dbReference>
<keyword evidence="1" id="KW-1133">Transmembrane helix</keyword>
<dbReference type="Pfam" id="PF04773">
    <property type="entry name" value="FecR"/>
    <property type="match status" value="1"/>
</dbReference>
<dbReference type="InterPro" id="IPR012373">
    <property type="entry name" value="Ferrdict_sens_TM"/>
</dbReference>
<keyword evidence="1" id="KW-0472">Membrane</keyword>
<dbReference type="AlphaFoldDB" id="A0A1M6BC82"/>
<dbReference type="PANTHER" id="PTHR30273">
    <property type="entry name" value="PERIPLASMIC SIGNAL SENSOR AND SIGMA FACTOR ACTIVATOR FECR-RELATED"/>
    <property type="match status" value="1"/>
</dbReference>
<reference evidence="5" key="1">
    <citation type="submission" date="2016-11" db="EMBL/GenBank/DDBJ databases">
        <authorList>
            <person name="Varghese N."/>
            <person name="Submissions S."/>
        </authorList>
    </citation>
    <scope>NUCLEOTIDE SEQUENCE [LARGE SCALE GENOMIC DNA]</scope>
    <source>
        <strain evidence="5">DSM 19858</strain>
    </source>
</reference>
<feature type="transmembrane region" description="Helical" evidence="1">
    <location>
        <begin position="78"/>
        <end position="98"/>
    </location>
</feature>
<evidence type="ECO:0000256" key="1">
    <source>
        <dbReference type="SAM" id="Phobius"/>
    </source>
</evidence>
<sequence length="385" mass="44176">MKIEKIIVKFLNSEADIHELEKLDAWLKDKKNENLFNGFVKTDYIARFTMDQYDLNAAKESIRANIERRQQAKRRRRYSALGIAASLALLISTGYFYLNSGKEEKGLKMEVAKEDKSIEPGKNKAILTLDNGDQIVLGKGRAYEDHQLRSDGDKVKYRKGDADSKSIPYNQLSVPKGGQFYLELADGTAVWLNSESKIKYPTKFEKGKPREVDLMYGEAFFKVSDSRLHDGATFNVMTRFQNVTVLGTEFNIKAYKEDPVIKTTLVEGSVEIYKDQVSKRLEPDQQSVTSEGHTDIQIKPVDAKQEVSWIEGLFSFNDEPLEDIMKTLSRWYDIEVVFESAEKKKHTFTGIVERSESIYDLLELIERTSNNQIKFKTDEKTIVIQ</sequence>
<evidence type="ECO:0000313" key="5">
    <source>
        <dbReference type="Proteomes" id="UP000184543"/>
    </source>
</evidence>
<name>A0A1M6BC82_9FLAO</name>
<gene>
    <name evidence="4" type="ORF">SAMN04488513_101362</name>
</gene>
<dbReference type="Gene3D" id="3.55.50.30">
    <property type="match status" value="1"/>
</dbReference>